<accession>A0A9Q0W9N6</accession>
<evidence type="ECO:0000313" key="1">
    <source>
        <dbReference type="EMBL" id="KAJ6761708.1"/>
    </source>
</evidence>
<dbReference type="EMBL" id="JAPFFM010000005">
    <property type="protein sequence ID" value="KAJ6761708.1"/>
    <property type="molecule type" value="Genomic_DNA"/>
</dbReference>
<sequence length="70" mass="7978">MDLVGRAVSLDQKGTYNFEHLLIFVRLTVEAFGNQSTLHLKNTKIQDKNHGLEKKKKCSNLSRKCSTKCL</sequence>
<reference evidence="1" key="2">
    <citation type="journal article" date="2023" name="Int. J. Mol. Sci.">
        <title>De Novo Assembly and Annotation of 11 Diverse Shrub Willow (Salix) Genomes Reveals Novel Gene Organization in Sex-Linked Regions.</title>
        <authorList>
            <person name="Hyden B."/>
            <person name="Feng K."/>
            <person name="Yates T.B."/>
            <person name="Jawdy S."/>
            <person name="Cereghino C."/>
            <person name="Smart L.B."/>
            <person name="Muchero W."/>
        </authorList>
    </citation>
    <scope>NUCLEOTIDE SEQUENCE</scope>
    <source>
        <tissue evidence="1">Shoot tip</tissue>
    </source>
</reference>
<name>A0A9Q0W9N6_9ROSI</name>
<proteinExistence type="predicted"/>
<keyword evidence="2" id="KW-1185">Reference proteome</keyword>
<dbReference type="Proteomes" id="UP001151752">
    <property type="component" value="Chromosome 19"/>
</dbReference>
<dbReference type="AlphaFoldDB" id="A0A9Q0W9N6"/>
<organism evidence="1 2">
    <name type="scientific">Salix koriyanagi</name>
    <dbReference type="NCBI Taxonomy" id="2511006"/>
    <lineage>
        <taxon>Eukaryota</taxon>
        <taxon>Viridiplantae</taxon>
        <taxon>Streptophyta</taxon>
        <taxon>Embryophyta</taxon>
        <taxon>Tracheophyta</taxon>
        <taxon>Spermatophyta</taxon>
        <taxon>Magnoliopsida</taxon>
        <taxon>eudicotyledons</taxon>
        <taxon>Gunneridae</taxon>
        <taxon>Pentapetalae</taxon>
        <taxon>rosids</taxon>
        <taxon>fabids</taxon>
        <taxon>Malpighiales</taxon>
        <taxon>Salicaceae</taxon>
        <taxon>Saliceae</taxon>
        <taxon>Salix</taxon>
    </lineage>
</organism>
<reference evidence="1" key="1">
    <citation type="submission" date="2022-11" db="EMBL/GenBank/DDBJ databases">
        <authorList>
            <person name="Hyden B.L."/>
            <person name="Feng K."/>
            <person name="Yates T."/>
            <person name="Jawdy S."/>
            <person name="Smart L.B."/>
            <person name="Muchero W."/>
        </authorList>
    </citation>
    <scope>NUCLEOTIDE SEQUENCE</scope>
    <source>
        <tissue evidence="1">Shoot tip</tissue>
    </source>
</reference>
<gene>
    <name evidence="1" type="ORF">OIU74_024374</name>
</gene>
<evidence type="ECO:0000313" key="2">
    <source>
        <dbReference type="Proteomes" id="UP001151752"/>
    </source>
</evidence>
<comment type="caution">
    <text evidence="1">The sequence shown here is derived from an EMBL/GenBank/DDBJ whole genome shotgun (WGS) entry which is preliminary data.</text>
</comment>
<protein>
    <submittedName>
        <fullName evidence="1">Uncharacterized protein</fullName>
    </submittedName>
</protein>